<feature type="domain" description="DUF4371" evidence="1">
    <location>
        <begin position="48"/>
        <end position="146"/>
    </location>
</feature>
<evidence type="ECO:0000259" key="1">
    <source>
        <dbReference type="Pfam" id="PF14291"/>
    </source>
</evidence>
<protein>
    <recommendedName>
        <fullName evidence="1">DUF4371 domain-containing protein</fullName>
    </recommendedName>
</protein>
<dbReference type="Proteomes" id="UP001458880">
    <property type="component" value="Unassembled WGS sequence"/>
</dbReference>
<dbReference type="PANTHER" id="PTHR45749">
    <property type="match status" value="1"/>
</dbReference>
<dbReference type="InterPro" id="IPR025398">
    <property type="entry name" value="DUF4371"/>
</dbReference>
<accession>A0AAW1JG16</accession>
<dbReference type="PANTHER" id="PTHR45749:SF23">
    <property type="entry name" value="ZINC FINGER MYM-TYPE PROTEIN 1-LIKE"/>
    <property type="match status" value="1"/>
</dbReference>
<evidence type="ECO:0000313" key="2">
    <source>
        <dbReference type="EMBL" id="KAK9702581.1"/>
    </source>
</evidence>
<keyword evidence="3" id="KW-1185">Reference proteome</keyword>
<dbReference type="Pfam" id="PF14291">
    <property type="entry name" value="DUF4371"/>
    <property type="match status" value="1"/>
</dbReference>
<gene>
    <name evidence="2" type="ORF">QE152_g29842</name>
</gene>
<organism evidence="2 3">
    <name type="scientific">Popillia japonica</name>
    <name type="common">Japanese beetle</name>
    <dbReference type="NCBI Taxonomy" id="7064"/>
    <lineage>
        <taxon>Eukaryota</taxon>
        <taxon>Metazoa</taxon>
        <taxon>Ecdysozoa</taxon>
        <taxon>Arthropoda</taxon>
        <taxon>Hexapoda</taxon>
        <taxon>Insecta</taxon>
        <taxon>Pterygota</taxon>
        <taxon>Neoptera</taxon>
        <taxon>Endopterygota</taxon>
        <taxon>Coleoptera</taxon>
        <taxon>Polyphaga</taxon>
        <taxon>Scarabaeiformia</taxon>
        <taxon>Scarabaeidae</taxon>
        <taxon>Rutelinae</taxon>
        <taxon>Popillia</taxon>
    </lineage>
</organism>
<reference evidence="2 3" key="1">
    <citation type="journal article" date="2024" name="BMC Genomics">
        <title>De novo assembly and annotation of Popillia japonica's genome with initial clues to its potential as an invasive pest.</title>
        <authorList>
            <person name="Cucini C."/>
            <person name="Boschi S."/>
            <person name="Funari R."/>
            <person name="Cardaioli E."/>
            <person name="Iannotti N."/>
            <person name="Marturano G."/>
            <person name="Paoli F."/>
            <person name="Bruttini M."/>
            <person name="Carapelli A."/>
            <person name="Frati F."/>
            <person name="Nardi F."/>
        </authorList>
    </citation>
    <scope>NUCLEOTIDE SEQUENCE [LARGE SCALE GENOMIC DNA]</scope>
    <source>
        <strain evidence="2">DMR45628</strain>
    </source>
</reference>
<evidence type="ECO:0000313" key="3">
    <source>
        <dbReference type="Proteomes" id="UP001458880"/>
    </source>
</evidence>
<comment type="caution">
    <text evidence="2">The sequence shown here is derived from an EMBL/GenBank/DDBJ whole genome shotgun (WGS) entry which is preliminary data.</text>
</comment>
<name>A0AAW1JG16_POPJA</name>
<sequence>MKDRRNALGRIDYMLTIQSEDYFEKGSCMCENACITWFVVQRIGLWEKKMLKKILMEIVTAKYFSLIIDSTPDISHVDQLTIVIRYVLPHGSTVERFLNFISNISHKSEQVTNAVTSTLTEFGIDISNCRGQSYDKAANMAGIYSGLQAKIKEISPLAEYL</sequence>
<dbReference type="EMBL" id="JASPKY010000389">
    <property type="protein sequence ID" value="KAK9702581.1"/>
    <property type="molecule type" value="Genomic_DNA"/>
</dbReference>
<proteinExistence type="predicted"/>
<dbReference type="AlphaFoldDB" id="A0AAW1JG16"/>